<name>A0A371FYB1_MUCPR</name>
<sequence length="41" mass="4702">MCLLPKGDEKQISHKMFRHTFGIVSFGPTLIMSLGGKRYEF</sequence>
<feature type="non-terminal residue" evidence="1">
    <location>
        <position position="41"/>
    </location>
</feature>
<dbReference type="EMBL" id="QJKJ01007398">
    <property type="protein sequence ID" value="RDX83282.1"/>
    <property type="molecule type" value="Genomic_DNA"/>
</dbReference>
<dbReference type="AlphaFoldDB" id="A0A371FYB1"/>
<comment type="caution">
    <text evidence="1">The sequence shown here is derived from an EMBL/GenBank/DDBJ whole genome shotgun (WGS) entry which is preliminary data.</text>
</comment>
<protein>
    <submittedName>
        <fullName evidence="1">Uncharacterized protein</fullName>
    </submittedName>
</protein>
<proteinExistence type="predicted"/>
<gene>
    <name evidence="1" type="ORF">CR513_35821</name>
</gene>
<evidence type="ECO:0000313" key="1">
    <source>
        <dbReference type="EMBL" id="RDX83282.1"/>
    </source>
</evidence>
<keyword evidence="2" id="KW-1185">Reference proteome</keyword>
<accession>A0A371FYB1</accession>
<reference evidence="1" key="1">
    <citation type="submission" date="2018-05" db="EMBL/GenBank/DDBJ databases">
        <title>Draft genome of Mucuna pruriens seed.</title>
        <authorList>
            <person name="Nnadi N.E."/>
            <person name="Vos R."/>
            <person name="Hasami M.H."/>
            <person name="Devisetty U.K."/>
            <person name="Aguiy J.C."/>
        </authorList>
    </citation>
    <scope>NUCLEOTIDE SEQUENCE [LARGE SCALE GENOMIC DNA]</scope>
    <source>
        <strain evidence="1">JCA_2017</strain>
    </source>
</reference>
<evidence type="ECO:0000313" key="2">
    <source>
        <dbReference type="Proteomes" id="UP000257109"/>
    </source>
</evidence>
<organism evidence="1 2">
    <name type="scientific">Mucuna pruriens</name>
    <name type="common">Velvet bean</name>
    <name type="synonym">Dolichos pruriens</name>
    <dbReference type="NCBI Taxonomy" id="157652"/>
    <lineage>
        <taxon>Eukaryota</taxon>
        <taxon>Viridiplantae</taxon>
        <taxon>Streptophyta</taxon>
        <taxon>Embryophyta</taxon>
        <taxon>Tracheophyta</taxon>
        <taxon>Spermatophyta</taxon>
        <taxon>Magnoliopsida</taxon>
        <taxon>eudicotyledons</taxon>
        <taxon>Gunneridae</taxon>
        <taxon>Pentapetalae</taxon>
        <taxon>rosids</taxon>
        <taxon>fabids</taxon>
        <taxon>Fabales</taxon>
        <taxon>Fabaceae</taxon>
        <taxon>Papilionoideae</taxon>
        <taxon>50 kb inversion clade</taxon>
        <taxon>NPAAA clade</taxon>
        <taxon>indigoferoid/millettioid clade</taxon>
        <taxon>Phaseoleae</taxon>
        <taxon>Mucuna</taxon>
    </lineage>
</organism>
<dbReference type="Proteomes" id="UP000257109">
    <property type="component" value="Unassembled WGS sequence"/>
</dbReference>